<dbReference type="HOGENOM" id="CLU_776956_0_0_1"/>
<keyword evidence="2" id="KW-0677">Repeat</keyword>
<dbReference type="OMA" id="RENCEYV"/>
<dbReference type="InterPro" id="IPR036047">
    <property type="entry name" value="F-box-like_dom_sf"/>
</dbReference>
<protein>
    <recommendedName>
        <fullName evidence="4">F-box domain-containing protein</fullName>
    </recommendedName>
</protein>
<reference evidence="5 6" key="1">
    <citation type="journal article" date="2011" name="Science">
        <title>The Selaginella genome identifies genetic changes associated with the evolution of vascular plants.</title>
        <authorList>
            <person name="Banks J.A."/>
            <person name="Nishiyama T."/>
            <person name="Hasebe M."/>
            <person name="Bowman J.L."/>
            <person name="Gribskov M."/>
            <person name="dePamphilis C."/>
            <person name="Albert V.A."/>
            <person name="Aono N."/>
            <person name="Aoyama T."/>
            <person name="Ambrose B.A."/>
            <person name="Ashton N.W."/>
            <person name="Axtell M.J."/>
            <person name="Barker E."/>
            <person name="Barker M.S."/>
            <person name="Bennetzen J.L."/>
            <person name="Bonawitz N.D."/>
            <person name="Chapple C."/>
            <person name="Cheng C."/>
            <person name="Correa L.G."/>
            <person name="Dacre M."/>
            <person name="DeBarry J."/>
            <person name="Dreyer I."/>
            <person name="Elias M."/>
            <person name="Engstrom E.M."/>
            <person name="Estelle M."/>
            <person name="Feng L."/>
            <person name="Finet C."/>
            <person name="Floyd S.K."/>
            <person name="Frommer W.B."/>
            <person name="Fujita T."/>
            <person name="Gramzow L."/>
            <person name="Gutensohn M."/>
            <person name="Harholt J."/>
            <person name="Hattori M."/>
            <person name="Heyl A."/>
            <person name="Hirai T."/>
            <person name="Hiwatashi Y."/>
            <person name="Ishikawa M."/>
            <person name="Iwata M."/>
            <person name="Karol K.G."/>
            <person name="Koehler B."/>
            <person name="Kolukisaoglu U."/>
            <person name="Kubo M."/>
            <person name="Kurata T."/>
            <person name="Lalonde S."/>
            <person name="Li K."/>
            <person name="Li Y."/>
            <person name="Litt A."/>
            <person name="Lyons E."/>
            <person name="Manning G."/>
            <person name="Maruyama T."/>
            <person name="Michael T.P."/>
            <person name="Mikami K."/>
            <person name="Miyazaki S."/>
            <person name="Morinaga S."/>
            <person name="Murata T."/>
            <person name="Mueller-Roeber B."/>
            <person name="Nelson D.R."/>
            <person name="Obara M."/>
            <person name="Oguri Y."/>
            <person name="Olmstead R.G."/>
            <person name="Onodera N."/>
            <person name="Petersen B.L."/>
            <person name="Pils B."/>
            <person name="Prigge M."/>
            <person name="Rensing S.A."/>
            <person name="Riano-Pachon D.M."/>
            <person name="Roberts A.W."/>
            <person name="Sato Y."/>
            <person name="Scheller H.V."/>
            <person name="Schulz B."/>
            <person name="Schulz C."/>
            <person name="Shakirov E.V."/>
            <person name="Shibagaki N."/>
            <person name="Shinohara N."/>
            <person name="Shippen D.E."/>
            <person name="Soerensen I."/>
            <person name="Sotooka R."/>
            <person name="Sugimoto N."/>
            <person name="Sugita M."/>
            <person name="Sumikawa N."/>
            <person name="Tanurdzic M."/>
            <person name="Theissen G."/>
            <person name="Ulvskov P."/>
            <person name="Wakazuki S."/>
            <person name="Weng J.K."/>
            <person name="Willats W.W."/>
            <person name="Wipf D."/>
            <person name="Wolf P.G."/>
            <person name="Yang L."/>
            <person name="Zimmer A.D."/>
            <person name="Zhu Q."/>
            <person name="Mitros T."/>
            <person name="Hellsten U."/>
            <person name="Loque D."/>
            <person name="Otillar R."/>
            <person name="Salamov A."/>
            <person name="Schmutz J."/>
            <person name="Shapiro H."/>
            <person name="Lindquist E."/>
            <person name="Lucas S."/>
            <person name="Rokhsar D."/>
            <person name="Grigoriev I.V."/>
        </authorList>
    </citation>
    <scope>NUCLEOTIDE SEQUENCE [LARGE SCALE GENOMIC DNA]</scope>
</reference>
<dbReference type="SUPFAM" id="SSF117281">
    <property type="entry name" value="Kelch motif"/>
    <property type="match status" value="1"/>
</dbReference>
<keyword evidence="6" id="KW-1185">Reference proteome</keyword>
<organism evidence="6">
    <name type="scientific">Selaginella moellendorffii</name>
    <name type="common">Spikemoss</name>
    <dbReference type="NCBI Taxonomy" id="88036"/>
    <lineage>
        <taxon>Eukaryota</taxon>
        <taxon>Viridiplantae</taxon>
        <taxon>Streptophyta</taxon>
        <taxon>Embryophyta</taxon>
        <taxon>Tracheophyta</taxon>
        <taxon>Lycopodiopsida</taxon>
        <taxon>Selaginellales</taxon>
        <taxon>Selaginellaceae</taxon>
        <taxon>Selaginella</taxon>
    </lineage>
</organism>
<dbReference type="InterPro" id="IPR001810">
    <property type="entry name" value="F-box_dom"/>
</dbReference>
<dbReference type="Pfam" id="PF00646">
    <property type="entry name" value="F-box"/>
    <property type="match status" value="1"/>
</dbReference>
<evidence type="ECO:0000256" key="3">
    <source>
        <dbReference type="SAM" id="MobiDB-lite"/>
    </source>
</evidence>
<feature type="domain" description="F-box" evidence="4">
    <location>
        <begin position="28"/>
        <end position="65"/>
    </location>
</feature>
<proteinExistence type="predicted"/>
<evidence type="ECO:0000313" key="6">
    <source>
        <dbReference type="Proteomes" id="UP000001514"/>
    </source>
</evidence>
<dbReference type="AlphaFoldDB" id="D8RFY7"/>
<evidence type="ECO:0000256" key="2">
    <source>
        <dbReference type="ARBA" id="ARBA00022737"/>
    </source>
</evidence>
<dbReference type="InterPro" id="IPR006652">
    <property type="entry name" value="Kelch_1"/>
</dbReference>
<dbReference type="FunCoup" id="D8RFY7">
    <property type="interactions" value="329"/>
</dbReference>
<dbReference type="Proteomes" id="UP000001514">
    <property type="component" value="Unassembled WGS sequence"/>
</dbReference>
<evidence type="ECO:0000256" key="1">
    <source>
        <dbReference type="ARBA" id="ARBA00022441"/>
    </source>
</evidence>
<gene>
    <name evidence="5" type="ORF">SELMODRAFT_92722</name>
</gene>
<dbReference type="Gene3D" id="2.120.10.80">
    <property type="entry name" value="Kelch-type beta propeller"/>
    <property type="match status" value="1"/>
</dbReference>
<accession>D8RFY7</accession>
<dbReference type="eggNOG" id="KOG1072">
    <property type="taxonomic scope" value="Eukaryota"/>
</dbReference>
<dbReference type="InParanoid" id="D8RFY7"/>
<sequence length="363" mass="40274">MHGASDRGRGGGEEDEDEEESQQQLLIPGLPDDLAMRCLARAARQDHSALRSVCRRWCQIFTSEQLPALRRGLGVVEGWLYALSRDKSECLSWHVLDPSKRKWMELPRLPEDLAGKFGLTCAVLGRELFVMGGCDKYEEPTAEVWRYDALKNRWSGAPRMEVARCHFVSGSSSDRLYAIGGMGLVSGALTSWEIFDKEKNHWSLYNDPNIVSDLGESLVLDGRIYVRHASPGIIPPFYAAVYDPQANAWDALDNQMTRQWCGPAVAVGGDVYMLDQTLGIKLMVLNRATGEWNTVGRLSPHSIRTPCRIAAVGKNLYVVGRGLKTMVLNLEEAGKHRGLLVTSSIEGLRSVDDVVVSCNVIEL</sequence>
<dbReference type="Pfam" id="PF01344">
    <property type="entry name" value="Kelch_1"/>
    <property type="match status" value="2"/>
</dbReference>
<dbReference type="CDD" id="cd22152">
    <property type="entry name" value="F-box_AtAFR-like"/>
    <property type="match status" value="1"/>
</dbReference>
<feature type="region of interest" description="Disordered" evidence="3">
    <location>
        <begin position="1"/>
        <end position="24"/>
    </location>
</feature>
<dbReference type="KEGG" id="smo:SELMODRAFT_92722"/>
<dbReference type="PANTHER" id="PTHR46344">
    <property type="entry name" value="OS02G0202900 PROTEIN"/>
    <property type="match status" value="1"/>
</dbReference>
<dbReference type="PANTHER" id="PTHR46344:SF26">
    <property type="entry name" value="F-BOX DOMAIN-CONTAINING PROTEIN"/>
    <property type="match status" value="1"/>
</dbReference>
<name>D8RFY7_SELML</name>
<dbReference type="InterPro" id="IPR015915">
    <property type="entry name" value="Kelch-typ_b-propeller"/>
</dbReference>
<dbReference type="OrthoDB" id="68328at2759"/>
<feature type="compositionally biased region" description="Basic and acidic residues" evidence="3">
    <location>
        <begin position="1"/>
        <end position="12"/>
    </location>
</feature>
<dbReference type="SUPFAM" id="SSF81383">
    <property type="entry name" value="F-box domain"/>
    <property type="match status" value="1"/>
</dbReference>
<dbReference type="Gramene" id="EFJ28944">
    <property type="protein sequence ID" value="EFJ28944"/>
    <property type="gene ID" value="SELMODRAFT_92722"/>
</dbReference>
<keyword evidence="1" id="KW-0880">Kelch repeat</keyword>
<evidence type="ECO:0000313" key="5">
    <source>
        <dbReference type="EMBL" id="EFJ28944.1"/>
    </source>
</evidence>
<dbReference type="EMBL" id="GL377578">
    <property type="protein sequence ID" value="EFJ28944.1"/>
    <property type="molecule type" value="Genomic_DNA"/>
</dbReference>
<evidence type="ECO:0000259" key="4">
    <source>
        <dbReference type="Pfam" id="PF00646"/>
    </source>
</evidence>